<name>A0A0A8ZTX3_ARUDO</name>
<dbReference type="EMBL" id="GBRH01257670">
    <property type="protein sequence ID" value="JAD40225.1"/>
    <property type="molecule type" value="Transcribed_RNA"/>
</dbReference>
<protein>
    <submittedName>
        <fullName evidence="1">Uncharacterized protein</fullName>
    </submittedName>
</protein>
<sequence>MEIVLRGWHFTWWMALRHAWQGWGVRCTTNSWQSE</sequence>
<reference evidence="1" key="1">
    <citation type="submission" date="2014-09" db="EMBL/GenBank/DDBJ databases">
        <authorList>
            <person name="Magalhaes I.L.F."/>
            <person name="Oliveira U."/>
            <person name="Santos F.R."/>
            <person name="Vidigal T.H.D.A."/>
            <person name="Brescovit A.D."/>
            <person name="Santos A.J."/>
        </authorList>
    </citation>
    <scope>NUCLEOTIDE SEQUENCE</scope>
    <source>
        <tissue evidence="1">Shoot tissue taken approximately 20 cm above the soil surface</tissue>
    </source>
</reference>
<organism evidence="1">
    <name type="scientific">Arundo donax</name>
    <name type="common">Giant reed</name>
    <name type="synonym">Donax arundinaceus</name>
    <dbReference type="NCBI Taxonomy" id="35708"/>
    <lineage>
        <taxon>Eukaryota</taxon>
        <taxon>Viridiplantae</taxon>
        <taxon>Streptophyta</taxon>
        <taxon>Embryophyta</taxon>
        <taxon>Tracheophyta</taxon>
        <taxon>Spermatophyta</taxon>
        <taxon>Magnoliopsida</taxon>
        <taxon>Liliopsida</taxon>
        <taxon>Poales</taxon>
        <taxon>Poaceae</taxon>
        <taxon>PACMAD clade</taxon>
        <taxon>Arundinoideae</taxon>
        <taxon>Arundineae</taxon>
        <taxon>Arundo</taxon>
    </lineage>
</organism>
<dbReference type="AlphaFoldDB" id="A0A0A8ZTX3"/>
<proteinExistence type="predicted"/>
<reference evidence="1" key="2">
    <citation type="journal article" date="2015" name="Data Brief">
        <title>Shoot transcriptome of the giant reed, Arundo donax.</title>
        <authorList>
            <person name="Barrero R.A."/>
            <person name="Guerrero F.D."/>
            <person name="Moolhuijzen P."/>
            <person name="Goolsby J.A."/>
            <person name="Tidwell J."/>
            <person name="Bellgard S.E."/>
            <person name="Bellgard M.I."/>
        </authorList>
    </citation>
    <scope>NUCLEOTIDE SEQUENCE</scope>
    <source>
        <tissue evidence="1">Shoot tissue taken approximately 20 cm above the soil surface</tissue>
    </source>
</reference>
<accession>A0A0A8ZTX3</accession>
<evidence type="ECO:0000313" key="1">
    <source>
        <dbReference type="EMBL" id="JAD40225.1"/>
    </source>
</evidence>